<proteinExistence type="predicted"/>
<protein>
    <submittedName>
        <fullName evidence="2">Uncharacterized protein</fullName>
    </submittedName>
</protein>
<name>A0A0E9RY96_ANGAN</name>
<evidence type="ECO:0000313" key="2">
    <source>
        <dbReference type="EMBL" id="JAH34219.1"/>
    </source>
</evidence>
<organism evidence="2">
    <name type="scientific">Anguilla anguilla</name>
    <name type="common">European freshwater eel</name>
    <name type="synonym">Muraena anguilla</name>
    <dbReference type="NCBI Taxonomy" id="7936"/>
    <lineage>
        <taxon>Eukaryota</taxon>
        <taxon>Metazoa</taxon>
        <taxon>Chordata</taxon>
        <taxon>Craniata</taxon>
        <taxon>Vertebrata</taxon>
        <taxon>Euteleostomi</taxon>
        <taxon>Actinopterygii</taxon>
        <taxon>Neopterygii</taxon>
        <taxon>Teleostei</taxon>
        <taxon>Anguilliformes</taxon>
        <taxon>Anguillidae</taxon>
        <taxon>Anguilla</taxon>
    </lineage>
</organism>
<dbReference type="AlphaFoldDB" id="A0A0E9RY96"/>
<dbReference type="EMBL" id="GBXM01074358">
    <property type="protein sequence ID" value="JAH34219.1"/>
    <property type="molecule type" value="Transcribed_RNA"/>
</dbReference>
<feature type="region of interest" description="Disordered" evidence="1">
    <location>
        <begin position="1"/>
        <end position="28"/>
    </location>
</feature>
<reference evidence="2" key="2">
    <citation type="journal article" date="2015" name="Fish Shellfish Immunol.">
        <title>Early steps in the European eel (Anguilla anguilla)-Vibrio vulnificus interaction in the gills: Role of the RtxA13 toxin.</title>
        <authorList>
            <person name="Callol A."/>
            <person name="Pajuelo D."/>
            <person name="Ebbesson L."/>
            <person name="Teles M."/>
            <person name="MacKenzie S."/>
            <person name="Amaro C."/>
        </authorList>
    </citation>
    <scope>NUCLEOTIDE SEQUENCE</scope>
</reference>
<sequence length="59" mass="6801">MHTVCFASSHRSHTVWPPNHSTHGNKKKRWQCSTFGMHKRVLTSKTMQIGLDFKSHNAP</sequence>
<reference evidence="2" key="1">
    <citation type="submission" date="2014-11" db="EMBL/GenBank/DDBJ databases">
        <authorList>
            <person name="Amaro Gonzalez C."/>
        </authorList>
    </citation>
    <scope>NUCLEOTIDE SEQUENCE</scope>
</reference>
<evidence type="ECO:0000256" key="1">
    <source>
        <dbReference type="SAM" id="MobiDB-lite"/>
    </source>
</evidence>
<accession>A0A0E9RY96</accession>